<comment type="caution">
    <text evidence="1">The sequence shown here is derived from an EMBL/GenBank/DDBJ whole genome shotgun (WGS) entry which is preliminary data.</text>
</comment>
<accession>A0A6M0Q992</accession>
<gene>
    <name evidence="1" type="ORF">G4D63_10175</name>
</gene>
<protein>
    <submittedName>
        <fullName evidence="1">DUF2225 domain-containing protein</fullName>
    </submittedName>
</protein>
<name>A0A6M0Q992_9BACI</name>
<dbReference type="EMBL" id="JAAIWM010000003">
    <property type="protein sequence ID" value="NEY72090.1"/>
    <property type="molecule type" value="Genomic_DNA"/>
</dbReference>
<dbReference type="Proteomes" id="UP000481043">
    <property type="component" value="Unassembled WGS sequence"/>
</dbReference>
<keyword evidence="2" id="KW-1185">Reference proteome</keyword>
<evidence type="ECO:0000313" key="1">
    <source>
        <dbReference type="EMBL" id="NEY72090.1"/>
    </source>
</evidence>
<evidence type="ECO:0000313" key="2">
    <source>
        <dbReference type="Proteomes" id="UP000481043"/>
    </source>
</evidence>
<sequence>MEILFDKNVTCSACSHSYTTKKVRSRFVRALQSDSDFCSYYEDEENSPLLYYVSVCPNCGYSVSEEFSAHFPPQTLQSIKTSISSNWGHRDYGTKRTVKEAIDTYKLGIYSATLKNEKSIVLAGLYMRLVWILRKERDQEQELRFTNMAVKAYVQSYINEDFRSTDMTEIKLLYLIGDLYRRIGDDKQAGVYLSKVIQQQNETIEKRIVALAKDAWQEIREKQKA</sequence>
<dbReference type="InterPro" id="IPR018708">
    <property type="entry name" value="DUF2225"/>
</dbReference>
<dbReference type="AlphaFoldDB" id="A0A6M0Q992"/>
<organism evidence="1 2">
    <name type="scientific">Bacillus mesophilus</name>
    <dbReference type="NCBI Taxonomy" id="1808955"/>
    <lineage>
        <taxon>Bacteria</taxon>
        <taxon>Bacillati</taxon>
        <taxon>Bacillota</taxon>
        <taxon>Bacilli</taxon>
        <taxon>Bacillales</taxon>
        <taxon>Bacillaceae</taxon>
        <taxon>Bacillus</taxon>
    </lineage>
</organism>
<dbReference type="Pfam" id="PF09986">
    <property type="entry name" value="DUF2225"/>
    <property type="match status" value="1"/>
</dbReference>
<proteinExistence type="predicted"/>
<reference evidence="1 2" key="1">
    <citation type="submission" date="2020-02" db="EMBL/GenBank/DDBJ databases">
        <title>Bacillus aquiflavi sp. nov., isolated from yellow water of strong flavor Chinese baijiu in Yibin region of China.</title>
        <authorList>
            <person name="Xie J."/>
        </authorList>
    </citation>
    <scope>NUCLEOTIDE SEQUENCE [LARGE SCALE GENOMIC DNA]</scope>
    <source>
        <strain evidence="1 2">SA4</strain>
    </source>
</reference>